<evidence type="ECO:0000313" key="3">
    <source>
        <dbReference type="Proteomes" id="UP001194714"/>
    </source>
</evidence>
<dbReference type="SUPFAM" id="SSF52540">
    <property type="entry name" value="P-loop containing nucleoside triphosphate hydrolases"/>
    <property type="match status" value="1"/>
</dbReference>
<dbReference type="PANTHER" id="PTHR34825">
    <property type="entry name" value="CONSERVED PROTEIN, WITH A WEAK D-GALACTARATE DEHYDRATASE/ALTRONATE HYDROLASE DOMAIN"/>
    <property type="match status" value="1"/>
</dbReference>
<accession>A0ABS0B293</accession>
<comment type="caution">
    <text evidence="2">The sequence shown here is derived from an EMBL/GenBank/DDBJ whole genome shotgun (WGS) entry which is preliminary data.</text>
</comment>
<reference evidence="2 3" key="1">
    <citation type="submission" date="2020-01" db="EMBL/GenBank/DDBJ databases">
        <title>Draft genome sequence of Cand. Neptunochlamydia vexilliferae K9.</title>
        <authorList>
            <person name="Schulz F."/>
            <person name="Koestlbacher S."/>
            <person name="Wascher F."/>
            <person name="Pizzetti I."/>
            <person name="Horn M."/>
        </authorList>
    </citation>
    <scope>NUCLEOTIDE SEQUENCE [LARGE SCALE GENOMIC DNA]</scope>
    <source>
        <strain evidence="2 3">K9</strain>
    </source>
</reference>
<proteinExistence type="predicted"/>
<protein>
    <recommendedName>
        <fullName evidence="1">AAA-ATPase-like domain-containing protein</fullName>
    </recommendedName>
</protein>
<dbReference type="EMBL" id="JAAEJV010000044">
    <property type="protein sequence ID" value="MBF5059841.1"/>
    <property type="molecule type" value="Genomic_DNA"/>
</dbReference>
<dbReference type="RefSeq" id="WP_194848151.1">
    <property type="nucleotide sequence ID" value="NZ_JAAEJV010000044.1"/>
</dbReference>
<keyword evidence="3" id="KW-1185">Reference proteome</keyword>
<dbReference type="InterPro" id="IPR012547">
    <property type="entry name" value="PDDEXK_9"/>
</dbReference>
<gene>
    <name evidence="2" type="ORF">NEPTK9_001360</name>
</gene>
<dbReference type="Pfam" id="PF09820">
    <property type="entry name" value="AAA-ATPase_like"/>
    <property type="match status" value="1"/>
</dbReference>
<dbReference type="Proteomes" id="UP001194714">
    <property type="component" value="Unassembled WGS sequence"/>
</dbReference>
<evidence type="ECO:0000313" key="2">
    <source>
        <dbReference type="EMBL" id="MBF5059841.1"/>
    </source>
</evidence>
<evidence type="ECO:0000259" key="1">
    <source>
        <dbReference type="Pfam" id="PF09820"/>
    </source>
</evidence>
<sequence length="539" mass="61712">MKKLPIGIQSIKKILVKGEYAYVDKTEIIRELIDEGAPHYFMSRPRRFGKSLFLDTLREIFSGNKELFKGCQIYNSDYEWDKHPVVYLDFSKIANQTPSQLETALKVRLGIIAKEYGISIITTDVQVALDTLVVELSNKYGRKVVVLVDEYDKPIIDRLDNLDIAKKNKDLLKGFFGTLKGLDAQLRFTLTTGVSKFSQVSLFSGLNNLTDITMSPEYAGMLGYTEDELKTVFSDHIQEVVKQRGQQGNLVTEEAVIDEIRKWYNGYRFSEKALFIYNPYSTLHYLKTKKAEGYWYSTGTPSFLIEEIKKHPQAIVPLCGTSVLKSTLSDISKIDRIHLAALMFQTGYLTIRGHNPEENSYDLDFPNKEVKDAFFNSLLEEFTEVNPLEVTRVAKEVKKALEDKELESFIDKINAHFAKIPYQIFQHAKEGFYQAVFFTFLEKSGVKTEAETATNTGRIDLVCETSNSFFVFELKLNRTADIAFKQAEEKKYRERYSLSEKNILVLGINFSSKSRNIGDWKGILYSPSGDSVRTYSKNF</sequence>
<feature type="domain" description="AAA-ATPase-like" evidence="1">
    <location>
        <begin position="5"/>
        <end position="203"/>
    </location>
</feature>
<dbReference type="InterPro" id="IPR027417">
    <property type="entry name" value="P-loop_NTPase"/>
</dbReference>
<name>A0ABS0B293_9BACT</name>
<dbReference type="InterPro" id="IPR018631">
    <property type="entry name" value="AAA-ATPase-like_dom"/>
</dbReference>
<dbReference type="PANTHER" id="PTHR34825:SF1">
    <property type="entry name" value="AAA-ATPASE-LIKE DOMAIN-CONTAINING PROTEIN"/>
    <property type="match status" value="1"/>
</dbReference>
<organism evidence="2 3">
    <name type="scientific">Candidatus Neptunichlamydia vexilliferae</name>
    <dbReference type="NCBI Taxonomy" id="1651774"/>
    <lineage>
        <taxon>Bacteria</taxon>
        <taxon>Pseudomonadati</taxon>
        <taxon>Chlamydiota</taxon>
        <taxon>Chlamydiia</taxon>
        <taxon>Parachlamydiales</taxon>
        <taxon>Simkaniaceae</taxon>
        <taxon>Candidatus Neptunichlamydia</taxon>
    </lineage>
</organism>
<dbReference type="Pfam" id="PF08011">
    <property type="entry name" value="PDDEXK_9"/>
    <property type="match status" value="1"/>
</dbReference>